<evidence type="ECO:0000313" key="2">
    <source>
        <dbReference type="Proteomes" id="UP001321473"/>
    </source>
</evidence>
<evidence type="ECO:0000313" key="1">
    <source>
        <dbReference type="EMBL" id="KAK8765908.1"/>
    </source>
</evidence>
<organism evidence="1 2">
    <name type="scientific">Amblyomma americanum</name>
    <name type="common">Lone star tick</name>
    <dbReference type="NCBI Taxonomy" id="6943"/>
    <lineage>
        <taxon>Eukaryota</taxon>
        <taxon>Metazoa</taxon>
        <taxon>Ecdysozoa</taxon>
        <taxon>Arthropoda</taxon>
        <taxon>Chelicerata</taxon>
        <taxon>Arachnida</taxon>
        <taxon>Acari</taxon>
        <taxon>Parasitiformes</taxon>
        <taxon>Ixodida</taxon>
        <taxon>Ixodoidea</taxon>
        <taxon>Ixodidae</taxon>
        <taxon>Amblyomminae</taxon>
        <taxon>Amblyomma</taxon>
    </lineage>
</organism>
<protein>
    <submittedName>
        <fullName evidence="1">Uncharacterized protein</fullName>
    </submittedName>
</protein>
<proteinExistence type="predicted"/>
<sequence>MAKVAAGQRYEARSCDNPCLPCACRFCCKRRLRQNTLTNDQYFKSFTSLCTKCSILNLNSISSKICTAKICKWKRSILKADCSFLKCCKER</sequence>
<gene>
    <name evidence="1" type="ORF">V5799_007321</name>
</gene>
<accession>A0AAQ4DTW8</accession>
<keyword evidence="2" id="KW-1185">Reference proteome</keyword>
<comment type="caution">
    <text evidence="1">The sequence shown here is derived from an EMBL/GenBank/DDBJ whole genome shotgun (WGS) entry which is preliminary data.</text>
</comment>
<name>A0AAQ4DTW8_AMBAM</name>
<dbReference type="AlphaFoldDB" id="A0AAQ4DTW8"/>
<reference evidence="1 2" key="1">
    <citation type="journal article" date="2023" name="Arcadia Sci">
        <title>De novo assembly of a long-read Amblyomma americanum tick genome.</title>
        <authorList>
            <person name="Chou S."/>
            <person name="Poskanzer K.E."/>
            <person name="Rollins M."/>
            <person name="Thuy-Boun P.S."/>
        </authorList>
    </citation>
    <scope>NUCLEOTIDE SEQUENCE [LARGE SCALE GENOMIC DNA]</scope>
    <source>
        <strain evidence="1">F_SG_1</strain>
        <tissue evidence="1">Salivary glands</tissue>
    </source>
</reference>
<dbReference type="EMBL" id="JARKHS020026888">
    <property type="protein sequence ID" value="KAK8765908.1"/>
    <property type="molecule type" value="Genomic_DNA"/>
</dbReference>
<dbReference type="Proteomes" id="UP001321473">
    <property type="component" value="Unassembled WGS sequence"/>
</dbReference>